<dbReference type="OrthoDB" id="6947307at2"/>
<proteinExistence type="predicted"/>
<sequence length="221" mass="25253">MLTFNCSQAACDFFSRTHKGKKITSVEKPAVVETQDPALQSDSDQWLVHAATVQRKHVLLVIHLKTRYCMLFFDMKKADSAAFIHAFASRWEEGVANLAMRCEMLDKLDPEGCKRLLDDSLESYRLVQRTHRSSQTQLNEILRNFKWNAEDFDFVTRPWSAQRYDAGINGTPRSIPGIEGYGFPDKEMLVHFLVTLGGVDASTVKEAREKYLKHVRSLPTP</sequence>
<reference evidence="2 3" key="1">
    <citation type="journal article" date="2019" name="Syst. Appl. Microbiol.">
        <title>New species of pathogenic Pseudomonas isolated from citrus in Tunisia: Proposal of Pseudomonas kairouanensis sp. nov. and Pseudomonas nabeulensis sp. nov.</title>
        <authorList>
            <person name="Oueslati M."/>
            <person name="Mulet M."/>
            <person name="Gomila M."/>
            <person name="Berge O."/>
            <person name="Hajlaoui M.R."/>
            <person name="Lalucat J."/>
            <person name="Sadfi-Zouaoui N."/>
            <person name="Garcia-Valdes E."/>
        </authorList>
    </citation>
    <scope>NUCLEOTIDE SEQUENCE [LARGE SCALE GENOMIC DNA]</scope>
    <source>
        <strain evidence="2 3">KC12</strain>
    </source>
</reference>
<evidence type="ECO:0000313" key="3">
    <source>
        <dbReference type="Proteomes" id="UP000297391"/>
    </source>
</evidence>
<evidence type="ECO:0000313" key="2">
    <source>
        <dbReference type="EMBL" id="TFY84203.1"/>
    </source>
</evidence>
<dbReference type="Proteomes" id="UP000297391">
    <property type="component" value="Unassembled WGS sequence"/>
</dbReference>
<protein>
    <recommendedName>
        <fullName evidence="1">DUF6933 domain-containing protein</fullName>
    </recommendedName>
</protein>
<accession>A0A4Z0ACY9</accession>
<keyword evidence="3" id="KW-1185">Reference proteome</keyword>
<comment type="caution">
    <text evidence="2">The sequence shown here is derived from an EMBL/GenBank/DDBJ whole genome shotgun (WGS) entry which is preliminary data.</text>
</comment>
<dbReference type="InterPro" id="IPR053864">
    <property type="entry name" value="DUF6933"/>
</dbReference>
<evidence type="ECO:0000259" key="1">
    <source>
        <dbReference type="Pfam" id="PF22016"/>
    </source>
</evidence>
<dbReference type="Pfam" id="PF22016">
    <property type="entry name" value="DUF6933"/>
    <property type="match status" value="1"/>
</dbReference>
<dbReference type="AlphaFoldDB" id="A0A4Z0ACY9"/>
<feature type="domain" description="DUF6933" evidence="1">
    <location>
        <begin position="37"/>
        <end position="187"/>
    </location>
</feature>
<dbReference type="RefSeq" id="WP_135292478.1">
    <property type="nucleotide sequence ID" value="NZ_QUZU01000076.1"/>
</dbReference>
<name>A0A4Z0ACY9_9PSED</name>
<organism evidence="2 3">
    <name type="scientific">Pseudomonas kairouanensis</name>
    <dbReference type="NCBI Taxonomy" id="2293832"/>
    <lineage>
        <taxon>Bacteria</taxon>
        <taxon>Pseudomonadati</taxon>
        <taxon>Pseudomonadota</taxon>
        <taxon>Gammaproteobacteria</taxon>
        <taxon>Pseudomonadales</taxon>
        <taxon>Pseudomonadaceae</taxon>
        <taxon>Pseudomonas</taxon>
    </lineage>
</organism>
<gene>
    <name evidence="2" type="ORF">DYL59_30375</name>
</gene>
<dbReference type="EMBL" id="QUZU01000076">
    <property type="protein sequence ID" value="TFY84203.1"/>
    <property type="molecule type" value="Genomic_DNA"/>
</dbReference>